<feature type="region of interest" description="Disordered" evidence="1">
    <location>
        <begin position="1"/>
        <end position="31"/>
    </location>
</feature>
<evidence type="ECO:0000313" key="3">
    <source>
        <dbReference type="Proteomes" id="UP001595867"/>
    </source>
</evidence>
<accession>A0ABV8J377</accession>
<dbReference type="EMBL" id="JBHSBL010000025">
    <property type="protein sequence ID" value="MFC4070714.1"/>
    <property type="molecule type" value="Genomic_DNA"/>
</dbReference>
<evidence type="ECO:0000313" key="2">
    <source>
        <dbReference type="EMBL" id="MFC4070714.1"/>
    </source>
</evidence>
<gene>
    <name evidence="2" type="ORF">ACFO0C_37775</name>
</gene>
<proteinExistence type="predicted"/>
<protein>
    <submittedName>
        <fullName evidence="2">Sigma-70 family RNA polymerase sigma factor</fullName>
    </submittedName>
</protein>
<reference evidence="3" key="1">
    <citation type="journal article" date="2019" name="Int. J. Syst. Evol. Microbiol.">
        <title>The Global Catalogue of Microorganisms (GCM) 10K type strain sequencing project: providing services to taxonomists for standard genome sequencing and annotation.</title>
        <authorList>
            <consortium name="The Broad Institute Genomics Platform"/>
            <consortium name="The Broad Institute Genome Sequencing Center for Infectious Disease"/>
            <person name="Wu L."/>
            <person name="Ma J."/>
        </authorList>
    </citation>
    <scope>NUCLEOTIDE SEQUENCE [LARGE SCALE GENOMIC DNA]</scope>
    <source>
        <strain evidence="3">TBRC 5832</strain>
    </source>
</reference>
<dbReference type="Proteomes" id="UP001595867">
    <property type="component" value="Unassembled WGS sequence"/>
</dbReference>
<organism evidence="2 3">
    <name type="scientific">Actinoplanes subglobosus</name>
    <dbReference type="NCBI Taxonomy" id="1547892"/>
    <lineage>
        <taxon>Bacteria</taxon>
        <taxon>Bacillati</taxon>
        <taxon>Actinomycetota</taxon>
        <taxon>Actinomycetes</taxon>
        <taxon>Micromonosporales</taxon>
        <taxon>Micromonosporaceae</taxon>
        <taxon>Actinoplanes</taxon>
    </lineage>
</organism>
<dbReference type="RefSeq" id="WP_378071597.1">
    <property type="nucleotide sequence ID" value="NZ_JBHSBL010000025.1"/>
</dbReference>
<comment type="caution">
    <text evidence="2">The sequence shown here is derived from an EMBL/GenBank/DDBJ whole genome shotgun (WGS) entry which is preliminary data.</text>
</comment>
<keyword evidence="3" id="KW-1185">Reference proteome</keyword>
<name>A0ABV8J377_9ACTN</name>
<evidence type="ECO:0000256" key="1">
    <source>
        <dbReference type="SAM" id="MobiDB-lite"/>
    </source>
</evidence>
<sequence>MNNDINGAGATMTDARTPEDDDDFGPVLDPNDALASPEYHPRLWNISAAFMFNAVVRAQEPTRPEYVTVPVRTRTWDESNLKLSLAISKWNLLWEAAQFRRRFFDDEELPPPLHKIADQGDVNVIFVPRTESRYHELAPLFHLLPQAALQRHGLPLLKGGQWPYLQHVEPIDGYLPADFRERLARAWAGTVWRHLMPQPNSGISKFTTDDPIRILAHDLDFWIPPVTQVLEGYLRDFPVVENDVDSGPVSLVDGSMLPGASAANPRMGGDIWRGEEEAAEAVRLTVEAADATGRLRGILDAVRSHRCEDDFSPNWSGAREDFERKLYRKRAKIRVRFVELTDTIPVHGPETEVIDQMLFGDFLALLDTRDRTLVVLLRSGFTKLTEVAEAMGYRTHSAVSKRLDHILQQADKFGRSIQS</sequence>